<keyword evidence="10" id="KW-1185">Reference proteome</keyword>
<dbReference type="InterPro" id="IPR011682">
    <property type="entry name" value="Glyco_hydro_38_C"/>
</dbReference>
<keyword evidence="4 7" id="KW-0862">Zinc</keyword>
<evidence type="ECO:0000256" key="5">
    <source>
        <dbReference type="ARBA" id="ARBA00023157"/>
    </source>
</evidence>
<dbReference type="EC" id="3.2.1.-" evidence="7"/>
<dbReference type="EMBL" id="ASPP01028329">
    <property type="protein sequence ID" value="ETO05267.1"/>
    <property type="molecule type" value="Genomic_DNA"/>
</dbReference>
<dbReference type="GO" id="GO:0006013">
    <property type="term" value="P:mannose metabolic process"/>
    <property type="evidence" value="ECO:0007669"/>
    <property type="project" value="InterPro"/>
</dbReference>
<keyword evidence="3 7" id="KW-0378">Hydrolase</keyword>
<reference evidence="9 10" key="1">
    <citation type="journal article" date="2013" name="Curr. Biol.">
        <title>The Genome of the Foraminiferan Reticulomyxa filosa.</title>
        <authorList>
            <person name="Glockner G."/>
            <person name="Hulsmann N."/>
            <person name="Schleicher M."/>
            <person name="Noegel A.A."/>
            <person name="Eichinger L."/>
            <person name="Gallinger C."/>
            <person name="Pawlowski J."/>
            <person name="Sierra R."/>
            <person name="Euteneuer U."/>
            <person name="Pillet L."/>
            <person name="Moustafa A."/>
            <person name="Platzer M."/>
            <person name="Groth M."/>
            <person name="Szafranski K."/>
            <person name="Schliwa M."/>
        </authorList>
    </citation>
    <scope>NUCLEOTIDE SEQUENCE [LARGE SCALE GENOMIC DNA]</scope>
</reference>
<dbReference type="Proteomes" id="UP000023152">
    <property type="component" value="Unassembled WGS sequence"/>
</dbReference>
<comment type="cofactor">
    <cofactor evidence="7">
        <name>Zn(2+)</name>
        <dbReference type="ChEBI" id="CHEBI:29105"/>
    </cofactor>
    <text evidence="7">Binds 1 zinc ion per subunit.</text>
</comment>
<evidence type="ECO:0000256" key="6">
    <source>
        <dbReference type="ARBA" id="ARBA00023295"/>
    </source>
</evidence>
<keyword evidence="6 7" id="KW-0326">Glycosidase</keyword>
<dbReference type="InterPro" id="IPR027291">
    <property type="entry name" value="Glyco_hydro_38_N_sf"/>
</dbReference>
<dbReference type="SUPFAM" id="SSF88713">
    <property type="entry name" value="Glycoside hydrolase/deacetylase"/>
    <property type="match status" value="1"/>
</dbReference>
<gene>
    <name evidence="9" type="ORF">RFI_32129</name>
</gene>
<dbReference type="SUPFAM" id="SSF74650">
    <property type="entry name" value="Galactose mutarotase-like"/>
    <property type="match status" value="2"/>
</dbReference>
<dbReference type="InterPro" id="IPR011013">
    <property type="entry name" value="Gal_mutarotase_sf_dom"/>
</dbReference>
<protein>
    <recommendedName>
        <fullName evidence="7">Alpha-mannosidase</fullName>
        <ecNumber evidence="7">3.2.1.-</ecNumber>
    </recommendedName>
</protein>
<evidence type="ECO:0000259" key="8">
    <source>
        <dbReference type="SMART" id="SM00872"/>
    </source>
</evidence>
<feature type="non-terminal residue" evidence="9">
    <location>
        <position position="1"/>
    </location>
</feature>
<dbReference type="GO" id="GO:0005764">
    <property type="term" value="C:lysosome"/>
    <property type="evidence" value="ECO:0007669"/>
    <property type="project" value="TreeGrafter"/>
</dbReference>
<dbReference type="Pfam" id="PF01074">
    <property type="entry name" value="Glyco_hydro_38N"/>
    <property type="match status" value="1"/>
</dbReference>
<dbReference type="Gene3D" id="2.60.40.1180">
    <property type="entry name" value="Golgi alpha-mannosidase II"/>
    <property type="match status" value="1"/>
</dbReference>
<dbReference type="InterPro" id="IPR015341">
    <property type="entry name" value="Glyco_hydro_38_cen"/>
</dbReference>
<dbReference type="Gene3D" id="1.20.1270.50">
    <property type="entry name" value="Glycoside hydrolase family 38, central domain"/>
    <property type="match status" value="2"/>
</dbReference>
<dbReference type="InterPro" id="IPR013780">
    <property type="entry name" value="Glyco_hydro_b"/>
</dbReference>
<dbReference type="Gene3D" id="3.20.110.10">
    <property type="entry name" value="Glycoside hydrolase 38, N terminal domain"/>
    <property type="match status" value="1"/>
</dbReference>
<dbReference type="GO" id="GO:0004559">
    <property type="term" value="F:alpha-mannosidase activity"/>
    <property type="evidence" value="ECO:0007669"/>
    <property type="project" value="InterPro"/>
</dbReference>
<dbReference type="AlphaFoldDB" id="X6LVU4"/>
<evidence type="ECO:0000256" key="7">
    <source>
        <dbReference type="RuleBase" id="RU361199"/>
    </source>
</evidence>
<dbReference type="FunFam" id="1.20.1270.50:FF:000002">
    <property type="entry name" value="Alpha-mannosidase"/>
    <property type="match status" value="1"/>
</dbReference>
<organism evidence="9 10">
    <name type="scientific">Reticulomyxa filosa</name>
    <dbReference type="NCBI Taxonomy" id="46433"/>
    <lineage>
        <taxon>Eukaryota</taxon>
        <taxon>Sar</taxon>
        <taxon>Rhizaria</taxon>
        <taxon>Retaria</taxon>
        <taxon>Foraminifera</taxon>
        <taxon>Monothalamids</taxon>
        <taxon>Reticulomyxidae</taxon>
        <taxon>Reticulomyxa</taxon>
    </lineage>
</organism>
<comment type="caution">
    <text evidence="9">The sequence shown here is derived from an EMBL/GenBank/DDBJ whole genome shotgun (WGS) entry which is preliminary data.</text>
</comment>
<evidence type="ECO:0000256" key="1">
    <source>
        <dbReference type="ARBA" id="ARBA00009792"/>
    </source>
</evidence>
<evidence type="ECO:0000256" key="3">
    <source>
        <dbReference type="ARBA" id="ARBA00022801"/>
    </source>
</evidence>
<dbReference type="SMART" id="SM00872">
    <property type="entry name" value="Alpha-mann_mid"/>
    <property type="match status" value="1"/>
</dbReference>
<dbReference type="SUPFAM" id="SSF88688">
    <property type="entry name" value="Families 57/38 glycoside transferase middle domain"/>
    <property type="match status" value="1"/>
</dbReference>
<dbReference type="GO" id="GO:0046872">
    <property type="term" value="F:metal ion binding"/>
    <property type="evidence" value="ECO:0007669"/>
    <property type="project" value="UniProtKB-KW"/>
</dbReference>
<evidence type="ECO:0000256" key="4">
    <source>
        <dbReference type="ARBA" id="ARBA00022833"/>
    </source>
</evidence>
<dbReference type="GO" id="GO:0030246">
    <property type="term" value="F:carbohydrate binding"/>
    <property type="evidence" value="ECO:0007669"/>
    <property type="project" value="InterPro"/>
</dbReference>
<evidence type="ECO:0000256" key="2">
    <source>
        <dbReference type="ARBA" id="ARBA00022723"/>
    </source>
</evidence>
<dbReference type="PANTHER" id="PTHR11607:SF3">
    <property type="entry name" value="LYSOSOMAL ALPHA-MANNOSIDASE"/>
    <property type="match status" value="1"/>
</dbReference>
<keyword evidence="5" id="KW-1015">Disulfide bond</keyword>
<comment type="similarity">
    <text evidence="1 7">Belongs to the glycosyl hydrolase 38 family.</text>
</comment>
<dbReference type="InterPro" id="IPR050843">
    <property type="entry name" value="Glycosyl_Hydrlase_38"/>
</dbReference>
<name>X6LVU4_RETFI</name>
<dbReference type="Pfam" id="PF09261">
    <property type="entry name" value="Alpha-mann_mid"/>
    <property type="match status" value="1"/>
</dbReference>
<dbReference type="InterPro" id="IPR011330">
    <property type="entry name" value="Glyco_hydro/deAcase_b/a-brl"/>
</dbReference>
<dbReference type="PANTHER" id="PTHR11607">
    <property type="entry name" value="ALPHA-MANNOSIDASE"/>
    <property type="match status" value="1"/>
</dbReference>
<dbReference type="InterPro" id="IPR000602">
    <property type="entry name" value="Glyco_hydro_38_N"/>
</dbReference>
<dbReference type="Gene3D" id="2.70.98.30">
    <property type="entry name" value="Golgi alpha-mannosidase II, domain 4"/>
    <property type="match status" value="1"/>
</dbReference>
<dbReference type="InterPro" id="IPR037094">
    <property type="entry name" value="Glyco_hydro_38_cen_sf"/>
</dbReference>
<accession>X6LVU4</accession>
<dbReference type="OrthoDB" id="2016903at2759"/>
<dbReference type="Gene3D" id="2.60.40.1360">
    <property type="match status" value="1"/>
</dbReference>
<sequence>ESSYCSPSEITFYDGTFIQTDPRLPSYPTNYIELGESFVSDARTKSSWYRHEHVLIPFGCDFAHQNAYQSMIQMDKLMEYINSNHTYNATVIYSTFADYVHAVHALNLTWNLETNDFFTYDDSPHAWWTGYFTSRPQLKEFIRSRENVMRPAEQWFTFAKNMNFFNTYSNVFNETAIMNNISYLRHAIDSAQHHDGVSGTATQHTTDDYMYMLQQGTDKVIPFTEQVAPYFLKKGSNIPPLVRNESLISSLTNNNVLAVVLYNSLAWLIPSNISNLVVFDATGEEVLSQINPVTEYAQPFHDPCTHILFFKATMAPLSFSTFFVKLSNDTSKVNLAKVRYARDVFRNDQADTYTIGTGYYTLTFTEDQKTKGVYLTGLQNNGLKQEFVLNNTWIQYAPTGGIYSDGLQTNILAFRKPFNSTNPSPGFIVAAHGEGQYYDTFVPTVCAYSIENAEFTYRYWRADGSNWGQNPSFDFLVFDSNEQNEFNFDDGQTTVCIFLFCLFILFLNYYLSDSKMQLYRTRIMTIKTNKLVRHSCCKSIQLPDQTSNNQFPKEYVCRRTFSCGVCAQQQLQLWSQIKYNKTTNLTYLHLHLDLLVSGKTTFIVPAKTTNVIKVNFTFNSSEFVVNEPVVLYSLRQLSPDPSSGVIFVATTAVYNSKKGFGLNVFPETAVSSAATYEVSYVAFERGLIFKSIDPPVDVVFLEGPLVSEMQQVWQTNYSQTYRVFNGDFVDDLKYVDVEVHLGPMDQGAEFVTRWRTSLDSSGVMYTCQNALEYVERTYNPNLDERLGANYYPTASQTYISDSGDDYRFATIVNQAHGVASLRSGEMELMLHRRCLSDDGRGVGEVLNETTHIEPRIFVTYDASEEVSYLSRRLHQIQHYGATKFYGLASSISSWTSKYGVSWTAISSNYSQGLPSNIHLQELRYAYNGLNYNQGLILQLQHMFEVGENAQWSVDETINLSTIFNPNVVPVNQVTEMTLTANLPLANLHKLQWNIVDEDGNVRVVNGKKKTAATQGTVTTLSPRQIRTFVVNEDLKIEDKVVKMDEKRSKRH</sequence>
<dbReference type="Pfam" id="PF07748">
    <property type="entry name" value="Glyco_hydro_38C"/>
    <property type="match status" value="1"/>
</dbReference>
<evidence type="ECO:0000313" key="10">
    <source>
        <dbReference type="Proteomes" id="UP000023152"/>
    </source>
</evidence>
<feature type="domain" description="Glycoside hydrolase family 38 central" evidence="8">
    <location>
        <begin position="126"/>
        <end position="213"/>
    </location>
</feature>
<keyword evidence="2 7" id="KW-0479">Metal-binding</keyword>
<dbReference type="InterPro" id="IPR028995">
    <property type="entry name" value="Glyco_hydro_57/38_cen_sf"/>
</dbReference>
<proteinExistence type="inferred from homology"/>
<evidence type="ECO:0000313" key="9">
    <source>
        <dbReference type="EMBL" id="ETO05267.1"/>
    </source>
</evidence>